<dbReference type="RefSeq" id="WP_085635870.1">
    <property type="nucleotide sequence ID" value="NZ_JFKC01000003.1"/>
</dbReference>
<keyword evidence="5" id="KW-1185">Reference proteome</keyword>
<dbReference type="STRING" id="1123756.MGEO_06350"/>
<gene>
    <name evidence="4" type="ORF">MGEO_06350</name>
</gene>
<dbReference type="Proteomes" id="UP000193926">
    <property type="component" value="Unassembled WGS sequence"/>
</dbReference>
<protein>
    <recommendedName>
        <fullName evidence="3">Glycosyl transferase family 1 domain-containing protein</fullName>
    </recommendedName>
</protein>
<dbReference type="Gene3D" id="3.40.50.2000">
    <property type="entry name" value="Glycogen Phosphorylase B"/>
    <property type="match status" value="2"/>
</dbReference>
<keyword evidence="2" id="KW-0808">Transferase</keyword>
<dbReference type="EMBL" id="JFKC01000003">
    <property type="protein sequence ID" value="OSQ52132.1"/>
    <property type="molecule type" value="Genomic_DNA"/>
</dbReference>
<dbReference type="SUPFAM" id="SSF53756">
    <property type="entry name" value="UDP-Glycosyltransferase/glycogen phosphorylase"/>
    <property type="match status" value="1"/>
</dbReference>
<dbReference type="OrthoDB" id="9790710at2"/>
<dbReference type="PANTHER" id="PTHR12526:SF629">
    <property type="entry name" value="TEICHURONIC ACID BIOSYNTHESIS GLYCOSYLTRANSFERASE TUAH-RELATED"/>
    <property type="match status" value="1"/>
</dbReference>
<keyword evidence="1" id="KW-0328">Glycosyltransferase</keyword>
<organism evidence="4 5">
    <name type="scientific">Marivita geojedonensis</name>
    <dbReference type="NCBI Taxonomy" id="1123756"/>
    <lineage>
        <taxon>Bacteria</taxon>
        <taxon>Pseudomonadati</taxon>
        <taxon>Pseudomonadota</taxon>
        <taxon>Alphaproteobacteria</taxon>
        <taxon>Rhodobacterales</taxon>
        <taxon>Roseobacteraceae</taxon>
        <taxon>Marivita</taxon>
    </lineage>
</organism>
<dbReference type="PANTHER" id="PTHR12526">
    <property type="entry name" value="GLYCOSYLTRANSFERASE"/>
    <property type="match status" value="1"/>
</dbReference>
<reference evidence="4 5" key="1">
    <citation type="submission" date="2014-03" db="EMBL/GenBank/DDBJ databases">
        <title>The draft genome sequence of Marivita geojedonensis KCTC 23882.</title>
        <authorList>
            <person name="Lai Q."/>
            <person name="Shao Z."/>
        </authorList>
    </citation>
    <scope>NUCLEOTIDE SEQUENCE [LARGE SCALE GENOMIC DNA]</scope>
    <source>
        <strain evidence="4 5">DPG-138</strain>
    </source>
</reference>
<name>A0A1X4NNK7_9RHOB</name>
<dbReference type="AlphaFoldDB" id="A0A1X4NNK7"/>
<evidence type="ECO:0000256" key="1">
    <source>
        <dbReference type="ARBA" id="ARBA00022676"/>
    </source>
</evidence>
<feature type="domain" description="Glycosyl transferase family 1" evidence="3">
    <location>
        <begin position="307"/>
        <end position="452"/>
    </location>
</feature>
<comment type="caution">
    <text evidence="4">The sequence shown here is derived from an EMBL/GenBank/DDBJ whole genome shotgun (WGS) entry which is preliminary data.</text>
</comment>
<accession>A0A1X4NNK7</accession>
<dbReference type="InterPro" id="IPR001296">
    <property type="entry name" value="Glyco_trans_1"/>
</dbReference>
<dbReference type="Pfam" id="PF00534">
    <property type="entry name" value="Glycos_transf_1"/>
    <property type="match status" value="1"/>
</dbReference>
<evidence type="ECO:0000259" key="3">
    <source>
        <dbReference type="Pfam" id="PF00534"/>
    </source>
</evidence>
<evidence type="ECO:0000313" key="4">
    <source>
        <dbReference type="EMBL" id="OSQ52132.1"/>
    </source>
</evidence>
<sequence length="600" mass="66660">MPERTSTHIICIVPRLGASVGGGKINAVFRRMCLLADRPDTQVTLLNLQHDCNQKIAFAELVAQGVLDPRIDHRSLYEICVPDQPASEGPDIALPEWDEQTSSMGAKLRITYTRDGVPVMRDSIAPSAAGRLTIRQILTDPDKDIRLKYLDQSLVEARTRSGDGMVDKIAYVEGEARCVIRRETRAFVHVEDFGMGQTFTDEVAHQRALVLRYFPQDCIVFIDGVTSAHLSRPITARKVLFLHADHRDAAGKVVPRSRGLIQAFDGEAIITATHVHKRQLERDTSPSAPIYVIPHVVDAAPATKGPRHHICTVSRLDLTGKPIHQCIEAFVRVMHLIPGTNYLIYGSGIGQARLQQLIDHHDCGDRVKLMGHTSDAPGVFARSLLSLAPTMTEGFGLALLEALNAGCPVISYDVDYGPRELITPGRNGELVTPGDIDAIAQAILRVHANHEQYTAACPASVESYSFDAYKTRYYRLIDDLNASRFSFDIGAPDLKAEALAALERAPGRHRERLLDLYIHLCHLSRDLGGMYDGFLEKHHKAPDDQRPLVRCIWLSRRLGQQDACRGHLRDFAHGFPDAHAQFLRRYPEFLDLSETAQNSG</sequence>
<evidence type="ECO:0000313" key="5">
    <source>
        <dbReference type="Proteomes" id="UP000193926"/>
    </source>
</evidence>
<dbReference type="GO" id="GO:0016757">
    <property type="term" value="F:glycosyltransferase activity"/>
    <property type="evidence" value="ECO:0007669"/>
    <property type="project" value="UniProtKB-KW"/>
</dbReference>
<proteinExistence type="predicted"/>
<evidence type="ECO:0000256" key="2">
    <source>
        <dbReference type="ARBA" id="ARBA00022679"/>
    </source>
</evidence>